<protein>
    <recommendedName>
        <fullName evidence="7">Serine--tRNA ligase</fullName>
        <ecNumber evidence="7">6.1.1.11</ecNumber>
    </recommendedName>
    <alternativeName>
        <fullName evidence="7">Seryl-tRNA synthetase</fullName>
        <shortName evidence="7">SerRS</shortName>
    </alternativeName>
    <alternativeName>
        <fullName evidence="7">Seryl-tRNA(Ser/Sec) synthetase</fullName>
    </alternativeName>
</protein>
<feature type="binding site" evidence="9">
    <location>
        <begin position="276"/>
        <end position="279"/>
    </location>
    <ligand>
        <name>ATP</name>
        <dbReference type="ChEBI" id="CHEBI:30616"/>
    </ligand>
</feature>
<comment type="domain">
    <text evidence="7">Consists of two distinct domains, a catalytic core and a N-terminal extension that is involved in tRNA binding.</text>
</comment>
<keyword evidence="3 7" id="KW-0547">Nucleotide-binding</keyword>
<evidence type="ECO:0000256" key="8">
    <source>
        <dbReference type="PIRSR" id="PIRSR001529-1"/>
    </source>
</evidence>
<dbReference type="Proteomes" id="UP000215086">
    <property type="component" value="Chromosome"/>
</dbReference>
<evidence type="ECO:0000256" key="4">
    <source>
        <dbReference type="ARBA" id="ARBA00022840"/>
    </source>
</evidence>
<evidence type="ECO:0000256" key="10">
    <source>
        <dbReference type="SAM" id="Coils"/>
    </source>
</evidence>
<evidence type="ECO:0000259" key="11">
    <source>
        <dbReference type="PROSITE" id="PS50862"/>
    </source>
</evidence>
<gene>
    <name evidence="7" type="primary">serS</name>
    <name evidence="12" type="ORF">THTE_3191</name>
</gene>
<dbReference type="PRINTS" id="PR00981">
    <property type="entry name" value="TRNASYNTHSER"/>
</dbReference>
<accession>A0A286RIL1</accession>
<feature type="binding site" evidence="7 8">
    <location>
        <position position="283"/>
    </location>
    <ligand>
        <name>L-serine</name>
        <dbReference type="ChEBI" id="CHEBI:33384"/>
    </ligand>
</feature>
<dbReference type="GO" id="GO:0005524">
    <property type="term" value="F:ATP binding"/>
    <property type="evidence" value="ECO:0007669"/>
    <property type="project" value="UniProtKB-UniRule"/>
</dbReference>
<comment type="similarity">
    <text evidence="7">Belongs to the class-II aminoacyl-tRNA synthetase family. Type-1 seryl-tRNA synthetase subfamily.</text>
</comment>
<dbReference type="SUPFAM" id="SSF55681">
    <property type="entry name" value="Class II aaRS and biotin synthetases"/>
    <property type="match status" value="1"/>
</dbReference>
<evidence type="ECO:0000256" key="1">
    <source>
        <dbReference type="ARBA" id="ARBA00022490"/>
    </source>
</evidence>
<organism evidence="12 13">
    <name type="scientific">Thermogutta terrifontis</name>
    <dbReference type="NCBI Taxonomy" id="1331910"/>
    <lineage>
        <taxon>Bacteria</taxon>
        <taxon>Pseudomonadati</taxon>
        <taxon>Planctomycetota</taxon>
        <taxon>Planctomycetia</taxon>
        <taxon>Pirellulales</taxon>
        <taxon>Thermoguttaceae</taxon>
        <taxon>Thermogutta</taxon>
    </lineage>
</organism>
<dbReference type="InterPro" id="IPR002314">
    <property type="entry name" value="aa-tRNA-synt_IIb"/>
</dbReference>
<feature type="binding site" evidence="7">
    <location>
        <position position="383"/>
    </location>
    <ligand>
        <name>L-serine</name>
        <dbReference type="ChEBI" id="CHEBI:33384"/>
    </ligand>
</feature>
<dbReference type="HAMAP" id="MF_00176">
    <property type="entry name" value="Ser_tRNA_synth_type1"/>
    <property type="match status" value="1"/>
</dbReference>
<keyword evidence="6 7" id="KW-0030">Aminoacyl-tRNA synthetase</keyword>
<evidence type="ECO:0000256" key="9">
    <source>
        <dbReference type="PIRSR" id="PIRSR001529-2"/>
    </source>
</evidence>
<dbReference type="CDD" id="cd00770">
    <property type="entry name" value="SerRS_core"/>
    <property type="match status" value="1"/>
</dbReference>
<dbReference type="FunFam" id="3.30.930.10:FF:000055">
    <property type="entry name" value="Serine--tRNA ligase"/>
    <property type="match status" value="1"/>
</dbReference>
<comment type="catalytic activity">
    <reaction evidence="7">
        <text>tRNA(Ser) + L-serine + ATP = L-seryl-tRNA(Ser) + AMP + diphosphate + H(+)</text>
        <dbReference type="Rhea" id="RHEA:12292"/>
        <dbReference type="Rhea" id="RHEA-COMP:9669"/>
        <dbReference type="Rhea" id="RHEA-COMP:9703"/>
        <dbReference type="ChEBI" id="CHEBI:15378"/>
        <dbReference type="ChEBI" id="CHEBI:30616"/>
        <dbReference type="ChEBI" id="CHEBI:33019"/>
        <dbReference type="ChEBI" id="CHEBI:33384"/>
        <dbReference type="ChEBI" id="CHEBI:78442"/>
        <dbReference type="ChEBI" id="CHEBI:78533"/>
        <dbReference type="ChEBI" id="CHEBI:456215"/>
        <dbReference type="EC" id="6.1.1.11"/>
    </reaction>
</comment>
<keyword evidence="10" id="KW-0175">Coiled coil</keyword>
<dbReference type="InterPro" id="IPR045864">
    <property type="entry name" value="aa-tRNA-synth_II/BPL/LPL"/>
</dbReference>
<dbReference type="OrthoDB" id="9804647at2"/>
<comment type="subcellular location">
    <subcellularLocation>
        <location evidence="7">Cytoplasm</location>
    </subcellularLocation>
</comment>
<proteinExistence type="inferred from homology"/>
<dbReference type="PANTHER" id="PTHR11778">
    <property type="entry name" value="SERYL-TRNA SYNTHETASE"/>
    <property type="match status" value="1"/>
</dbReference>
<dbReference type="Gene3D" id="1.10.287.40">
    <property type="entry name" value="Serine-tRNA synthetase, tRNA binding domain"/>
    <property type="match status" value="1"/>
</dbReference>
<dbReference type="UniPathway" id="UPA00906">
    <property type="reaction ID" value="UER00895"/>
</dbReference>
<feature type="binding site" evidence="7 9">
    <location>
        <begin position="260"/>
        <end position="262"/>
    </location>
    <ligand>
        <name>ATP</name>
        <dbReference type="ChEBI" id="CHEBI:30616"/>
    </ligand>
</feature>
<feature type="binding site" evidence="7">
    <location>
        <begin position="229"/>
        <end position="231"/>
    </location>
    <ligand>
        <name>L-serine</name>
        <dbReference type="ChEBI" id="CHEBI:33384"/>
    </ligand>
</feature>
<comment type="catalytic activity">
    <reaction evidence="7">
        <text>tRNA(Sec) + L-serine + ATP = L-seryl-tRNA(Sec) + AMP + diphosphate + H(+)</text>
        <dbReference type="Rhea" id="RHEA:42580"/>
        <dbReference type="Rhea" id="RHEA-COMP:9742"/>
        <dbReference type="Rhea" id="RHEA-COMP:10128"/>
        <dbReference type="ChEBI" id="CHEBI:15378"/>
        <dbReference type="ChEBI" id="CHEBI:30616"/>
        <dbReference type="ChEBI" id="CHEBI:33019"/>
        <dbReference type="ChEBI" id="CHEBI:33384"/>
        <dbReference type="ChEBI" id="CHEBI:78442"/>
        <dbReference type="ChEBI" id="CHEBI:78533"/>
        <dbReference type="ChEBI" id="CHEBI:456215"/>
        <dbReference type="EC" id="6.1.1.11"/>
    </reaction>
</comment>
<dbReference type="Gene3D" id="3.30.930.10">
    <property type="entry name" value="Bira Bifunctional Protein, Domain 2"/>
    <property type="match status" value="1"/>
</dbReference>
<dbReference type="EC" id="6.1.1.11" evidence="7"/>
<feature type="binding site" evidence="7 9">
    <location>
        <begin position="347"/>
        <end position="350"/>
    </location>
    <ligand>
        <name>ATP</name>
        <dbReference type="ChEBI" id="CHEBI:30616"/>
    </ligand>
</feature>
<dbReference type="PIRSF" id="PIRSF001529">
    <property type="entry name" value="Ser-tRNA-synth_IIa"/>
    <property type="match status" value="1"/>
</dbReference>
<feature type="binding site" evidence="8">
    <location>
        <position position="229"/>
    </location>
    <ligand>
        <name>L-serine</name>
        <dbReference type="ChEBI" id="CHEBI:33384"/>
    </ligand>
</feature>
<dbReference type="InterPro" id="IPR010978">
    <property type="entry name" value="tRNA-bd_arm"/>
</dbReference>
<comment type="subunit">
    <text evidence="7">Homodimer. The tRNA molecule binds across the dimer.</text>
</comment>
<dbReference type="GO" id="GO:0006434">
    <property type="term" value="P:seryl-tRNA aminoacylation"/>
    <property type="evidence" value="ECO:0007669"/>
    <property type="project" value="UniProtKB-UniRule"/>
</dbReference>
<dbReference type="GO" id="GO:0004828">
    <property type="term" value="F:serine-tRNA ligase activity"/>
    <property type="evidence" value="ECO:0007669"/>
    <property type="project" value="UniProtKB-UniRule"/>
</dbReference>
<keyword evidence="13" id="KW-1185">Reference proteome</keyword>
<dbReference type="SUPFAM" id="SSF46589">
    <property type="entry name" value="tRNA-binding arm"/>
    <property type="match status" value="1"/>
</dbReference>
<dbReference type="Pfam" id="PF00587">
    <property type="entry name" value="tRNA-synt_2b"/>
    <property type="match status" value="1"/>
</dbReference>
<keyword evidence="1 7" id="KW-0963">Cytoplasm</keyword>
<dbReference type="InterPro" id="IPR042103">
    <property type="entry name" value="SerRS_1_N_sf"/>
</dbReference>
<dbReference type="GO" id="GO:0016260">
    <property type="term" value="P:selenocysteine biosynthetic process"/>
    <property type="evidence" value="ECO:0007669"/>
    <property type="project" value="UniProtKB-UniRule"/>
</dbReference>
<feature type="site" description="Important for serine binding" evidence="8">
    <location>
        <position position="383"/>
    </location>
</feature>
<dbReference type="AlphaFoldDB" id="A0A286RIL1"/>
<name>A0A286RIL1_9BACT</name>
<feature type="binding site" evidence="8">
    <location>
        <position position="260"/>
    </location>
    <ligand>
        <name>L-serine</name>
        <dbReference type="ChEBI" id="CHEBI:33384"/>
    </ligand>
</feature>
<keyword evidence="2 7" id="KW-0436">Ligase</keyword>
<keyword evidence="4 7" id="KW-0067">ATP-binding</keyword>
<evidence type="ECO:0000256" key="2">
    <source>
        <dbReference type="ARBA" id="ARBA00022598"/>
    </source>
</evidence>
<evidence type="ECO:0000256" key="6">
    <source>
        <dbReference type="ARBA" id="ARBA00023146"/>
    </source>
</evidence>
<evidence type="ECO:0000256" key="7">
    <source>
        <dbReference type="HAMAP-Rule" id="MF_00176"/>
    </source>
</evidence>
<dbReference type="EMBL" id="CP018477">
    <property type="protein sequence ID" value="ASV75793.1"/>
    <property type="molecule type" value="Genomic_DNA"/>
</dbReference>
<feature type="binding site" evidence="8">
    <location>
        <position position="381"/>
    </location>
    <ligand>
        <name>L-serine</name>
        <dbReference type="ChEBI" id="CHEBI:33384"/>
    </ligand>
</feature>
<comment type="function">
    <text evidence="7">Catalyzes the attachment of serine to tRNA(Ser). Is also able to aminoacylate tRNA(Sec) with serine, to form the misacylated tRNA L-seryl-tRNA(Sec), which will be further converted into selenocysteinyl-tRNA(Sec).</text>
</comment>
<dbReference type="InterPro" id="IPR033729">
    <property type="entry name" value="SerRS_core"/>
</dbReference>
<dbReference type="NCBIfam" id="TIGR00414">
    <property type="entry name" value="serS"/>
    <property type="match status" value="1"/>
</dbReference>
<dbReference type="KEGG" id="ttf:THTE_3191"/>
<feature type="domain" description="Aminoacyl-transfer RNA synthetases class-II family profile" evidence="11">
    <location>
        <begin position="137"/>
        <end position="408"/>
    </location>
</feature>
<feature type="binding site" evidence="7">
    <location>
        <position position="276"/>
    </location>
    <ligand>
        <name>ATP</name>
        <dbReference type="ChEBI" id="CHEBI:30616"/>
    </ligand>
</feature>
<feature type="coiled-coil region" evidence="10">
    <location>
        <begin position="30"/>
        <end position="101"/>
    </location>
</feature>
<dbReference type="InterPro" id="IPR015866">
    <property type="entry name" value="Ser-tRNA-synth_1_N"/>
</dbReference>
<sequence length="423" mass="47684">MLDRRFVLENVEAVKRNCEIRGVRVDVDRFVALETRRRELQAQLDELNHKANQIAKSIARCASEEDRQARREEGRQVREQAAAVERELRSLEEEATALLKQIPNMTHPDAPIGDASASREVGRGKWPVRTFDFPVKDHVEIAEKLDLIDFEAGARVAGHGFYFLKNEAVLLELALQRFAVDILRQEGFVITTTPDLARNEILEGIGFLPRGPETQIYSIENSDLSLVATAEITLGGYYAGHIFEADQLPLKMAGISHCFRTEAGAHGRATRGIYRVHQFTKVEMFAFTLPEQSDPMLEYFRSIECRIFDDLGIPYRVIDTASGDLGGPAYRKYDLEAWMPGRGEFGEVTSTSNCTDYQARRLDIRYRIKGERGTKFVHTLNGTAIAISRALIAILENYQQADGSVLIPDVLRPYVGLEKIGPR</sequence>
<dbReference type="InterPro" id="IPR006195">
    <property type="entry name" value="aa-tRNA-synth_II"/>
</dbReference>
<dbReference type="Pfam" id="PF02403">
    <property type="entry name" value="Seryl_tRNA_N"/>
    <property type="match status" value="1"/>
</dbReference>
<dbReference type="RefSeq" id="WP_095415746.1">
    <property type="nucleotide sequence ID" value="NZ_CP018477.1"/>
</dbReference>
<dbReference type="GO" id="GO:0005737">
    <property type="term" value="C:cytoplasm"/>
    <property type="evidence" value="ECO:0007669"/>
    <property type="project" value="UniProtKB-SubCell"/>
</dbReference>
<reference evidence="12 13" key="1">
    <citation type="journal article" name="Front. Microbiol.">
        <title>Sugar Metabolism of the First Thermophilic Planctomycete Thermogutta terrifontis: Comparative Genomic and Transcriptomic Approaches.</title>
        <authorList>
            <person name="Elcheninov A.G."/>
            <person name="Menzel P."/>
            <person name="Gudbergsdottir S.R."/>
            <person name="Slesarev A.I."/>
            <person name="Kadnikov V.V."/>
            <person name="Krogh A."/>
            <person name="Bonch-Osmolovskaya E.A."/>
            <person name="Peng X."/>
            <person name="Kublanov I.V."/>
        </authorList>
    </citation>
    <scope>NUCLEOTIDE SEQUENCE [LARGE SCALE GENOMIC DNA]</scope>
    <source>
        <strain evidence="12 13">R1</strain>
    </source>
</reference>
<evidence type="ECO:0000256" key="3">
    <source>
        <dbReference type="ARBA" id="ARBA00022741"/>
    </source>
</evidence>
<keyword evidence="5 7" id="KW-0648">Protein biosynthesis</keyword>
<evidence type="ECO:0000313" key="13">
    <source>
        <dbReference type="Proteomes" id="UP000215086"/>
    </source>
</evidence>
<evidence type="ECO:0000256" key="5">
    <source>
        <dbReference type="ARBA" id="ARBA00022917"/>
    </source>
</evidence>
<comment type="pathway">
    <text evidence="7">Aminoacyl-tRNA biosynthesis; selenocysteinyl-tRNA(Sec) biosynthesis; L-seryl-tRNA(Sec) from L-serine and tRNA(Sec): step 1/1.</text>
</comment>
<dbReference type="InterPro" id="IPR002317">
    <property type="entry name" value="Ser-tRNA-ligase_type_1"/>
</dbReference>
<dbReference type="PROSITE" id="PS50862">
    <property type="entry name" value="AA_TRNA_LIGASE_II"/>
    <property type="match status" value="1"/>
</dbReference>
<evidence type="ECO:0000313" key="12">
    <source>
        <dbReference type="EMBL" id="ASV75793.1"/>
    </source>
</evidence>